<keyword evidence="5 7" id="KW-0067">ATP-binding</keyword>
<dbReference type="HAMAP" id="MF_00235">
    <property type="entry name" value="Adenylate_kinase_Adk"/>
    <property type="match status" value="1"/>
</dbReference>
<feature type="region of interest" description="LID" evidence="5">
    <location>
        <begin position="128"/>
        <end position="165"/>
    </location>
</feature>
<dbReference type="UniPathway" id="UPA00588">
    <property type="reaction ID" value="UER00649"/>
</dbReference>
<protein>
    <recommendedName>
        <fullName evidence="5 7">Adenylate kinase</fullName>
        <shortName evidence="5">AK</shortName>
        <ecNumber evidence="5 7">2.7.4.3</ecNumber>
    </recommendedName>
    <alternativeName>
        <fullName evidence="5">ATP-AMP transphosphorylase</fullName>
    </alternativeName>
    <alternativeName>
        <fullName evidence="5">ATP:AMP phosphotransferase</fullName>
    </alternativeName>
    <alternativeName>
        <fullName evidence="5">Adenylate monophosphate kinase</fullName>
    </alternativeName>
</protein>
<feature type="binding site" evidence="5">
    <location>
        <position position="94"/>
    </location>
    <ligand>
        <name>AMP</name>
        <dbReference type="ChEBI" id="CHEBI:456215"/>
    </ligand>
</feature>
<feature type="binding site" evidence="5">
    <location>
        <begin position="87"/>
        <end position="90"/>
    </location>
    <ligand>
        <name>AMP</name>
        <dbReference type="ChEBI" id="CHEBI:456215"/>
    </ligand>
</feature>
<evidence type="ECO:0000256" key="2">
    <source>
        <dbReference type="ARBA" id="ARBA00022727"/>
    </source>
</evidence>
<feature type="region of interest" description="NMP" evidence="5">
    <location>
        <begin position="32"/>
        <end position="61"/>
    </location>
</feature>
<feature type="domain" description="Adenylate kinase active site lid" evidence="8">
    <location>
        <begin position="129"/>
        <end position="164"/>
    </location>
</feature>
<proteinExistence type="inferred from homology"/>
<evidence type="ECO:0000256" key="5">
    <source>
        <dbReference type="HAMAP-Rule" id="MF_00235"/>
    </source>
</evidence>
<evidence type="ECO:0000256" key="4">
    <source>
        <dbReference type="ARBA" id="ARBA00022777"/>
    </source>
</evidence>
<evidence type="ECO:0000256" key="6">
    <source>
        <dbReference type="RuleBase" id="RU003330"/>
    </source>
</evidence>
<dbReference type="PRINTS" id="PR00094">
    <property type="entry name" value="ADENYLTKNASE"/>
</dbReference>
<dbReference type="CDD" id="cd01428">
    <property type="entry name" value="ADK"/>
    <property type="match status" value="1"/>
</dbReference>
<dbReference type="Proteomes" id="UP000178187">
    <property type="component" value="Unassembled WGS sequence"/>
</dbReference>
<feature type="binding site" evidence="5">
    <location>
        <position position="173"/>
    </location>
    <ligand>
        <name>AMP</name>
        <dbReference type="ChEBI" id="CHEBI:456215"/>
    </ligand>
</feature>
<keyword evidence="2 5" id="KW-0545">Nucleotide biosynthesis</keyword>
<dbReference type="AlphaFoldDB" id="A0A1G1L008"/>
<dbReference type="PANTHER" id="PTHR23359">
    <property type="entry name" value="NUCLEOTIDE KINASE"/>
    <property type="match status" value="1"/>
</dbReference>
<evidence type="ECO:0000259" key="8">
    <source>
        <dbReference type="Pfam" id="PF05191"/>
    </source>
</evidence>
<dbReference type="GO" id="GO:0005524">
    <property type="term" value="F:ATP binding"/>
    <property type="evidence" value="ECO:0007669"/>
    <property type="project" value="UniProtKB-UniRule"/>
</dbReference>
<dbReference type="InterPro" id="IPR006259">
    <property type="entry name" value="Adenyl_kin_sub"/>
</dbReference>
<dbReference type="GO" id="GO:0008270">
    <property type="term" value="F:zinc ion binding"/>
    <property type="evidence" value="ECO:0007669"/>
    <property type="project" value="UniProtKB-UniRule"/>
</dbReference>
<feature type="binding site" evidence="5">
    <location>
        <position position="38"/>
    </location>
    <ligand>
        <name>AMP</name>
        <dbReference type="ChEBI" id="CHEBI:456215"/>
    </ligand>
</feature>
<sequence>MVARIVLLGPPGAGKGTHAKFLNKKYGIAHVSTGDILRANIAEGTPLGQKAKAYVESGQLVPDDLIIEMVRARLSEKDTQNGYILDGFPRTVEQAKALETMLEKIKSKINLVINFAADDGIVVERLCGRRVCPNCNANYHIKNIPPKKAGICDDCSSSLIQRKDDHEATILDRLKVYHERTKPLIEFYQSRGLVRTVNGNATIDVLQAELAKHIDSV</sequence>
<feature type="binding site" evidence="5">
    <location>
        <position position="155"/>
    </location>
    <ligand>
        <name>Zn(2+)</name>
        <dbReference type="ChEBI" id="CHEBI:29105"/>
        <note>structural</note>
    </ligand>
</feature>
<dbReference type="InterPro" id="IPR033690">
    <property type="entry name" value="Adenylat_kinase_CS"/>
</dbReference>
<dbReference type="GO" id="GO:0004017">
    <property type="term" value="F:AMP kinase activity"/>
    <property type="evidence" value="ECO:0007669"/>
    <property type="project" value="UniProtKB-UniRule"/>
</dbReference>
<feature type="binding site" evidence="5">
    <location>
        <position position="201"/>
    </location>
    <ligand>
        <name>ATP</name>
        <dbReference type="ChEBI" id="CHEBI:30616"/>
    </ligand>
</feature>
<keyword evidence="5" id="KW-0479">Metal-binding</keyword>
<feature type="binding site" evidence="5">
    <location>
        <position position="129"/>
    </location>
    <ligand>
        <name>ATP</name>
        <dbReference type="ChEBI" id="CHEBI:30616"/>
    </ligand>
</feature>
<evidence type="ECO:0000313" key="10">
    <source>
        <dbReference type="Proteomes" id="UP000178187"/>
    </source>
</evidence>
<name>A0A1G1L008_9BACT</name>
<feature type="binding site" evidence="5">
    <location>
        <position position="162"/>
    </location>
    <ligand>
        <name>AMP</name>
        <dbReference type="ChEBI" id="CHEBI:456215"/>
    </ligand>
</feature>
<dbReference type="Pfam" id="PF05191">
    <property type="entry name" value="ADK_lid"/>
    <property type="match status" value="1"/>
</dbReference>
<comment type="domain">
    <text evidence="5">Consists of three domains, a large central CORE domain and two small peripheral domains, NMPbind and LID, which undergo movements during catalysis. The LID domain closes over the site of phosphoryl transfer upon ATP binding. Assembling and dissambling the active center during each catalytic cycle provides an effective means to prevent ATP hydrolysis. Some bacteria have evolved a zinc-coordinating structure that stabilizes the LID domain.</text>
</comment>
<evidence type="ECO:0000256" key="1">
    <source>
        <dbReference type="ARBA" id="ARBA00022679"/>
    </source>
</evidence>
<comment type="subunit">
    <text evidence="5 7">Monomer.</text>
</comment>
<dbReference type="InterPro" id="IPR007862">
    <property type="entry name" value="Adenylate_kinase_lid-dom"/>
</dbReference>
<dbReference type="EC" id="2.7.4.3" evidence="5 7"/>
<dbReference type="InterPro" id="IPR000850">
    <property type="entry name" value="Adenylat/UMP-CMP_kin"/>
</dbReference>
<keyword evidence="3 5" id="KW-0547">Nucleotide-binding</keyword>
<dbReference type="Gene3D" id="3.40.50.300">
    <property type="entry name" value="P-loop containing nucleotide triphosphate hydrolases"/>
    <property type="match status" value="1"/>
</dbReference>
<feature type="binding site" evidence="5">
    <location>
        <begin position="12"/>
        <end position="17"/>
    </location>
    <ligand>
        <name>ATP</name>
        <dbReference type="ChEBI" id="CHEBI:30616"/>
    </ligand>
</feature>
<keyword evidence="4 5" id="KW-0418">Kinase</keyword>
<keyword evidence="5" id="KW-0963">Cytoplasm</keyword>
<comment type="subcellular location">
    <subcellularLocation>
        <location evidence="5 7">Cytoplasm</location>
    </subcellularLocation>
</comment>
<comment type="catalytic activity">
    <reaction evidence="5 7">
        <text>AMP + ATP = 2 ADP</text>
        <dbReference type="Rhea" id="RHEA:12973"/>
        <dbReference type="ChEBI" id="CHEBI:30616"/>
        <dbReference type="ChEBI" id="CHEBI:456215"/>
        <dbReference type="ChEBI" id="CHEBI:456216"/>
        <dbReference type="EC" id="2.7.4.3"/>
    </reaction>
</comment>
<dbReference type="FunFam" id="3.40.50.300:FF:000106">
    <property type="entry name" value="Adenylate kinase mitochondrial"/>
    <property type="match status" value="1"/>
</dbReference>
<evidence type="ECO:0000313" key="9">
    <source>
        <dbReference type="EMBL" id="OGW98483.1"/>
    </source>
</evidence>
<dbReference type="NCBIfam" id="NF001380">
    <property type="entry name" value="PRK00279.1-2"/>
    <property type="match status" value="1"/>
</dbReference>
<comment type="caution">
    <text evidence="9">The sequence shown here is derived from an EMBL/GenBank/DDBJ whole genome shotgun (WGS) entry which is preliminary data.</text>
</comment>
<dbReference type="EMBL" id="MHFR01000033">
    <property type="protein sequence ID" value="OGW98483.1"/>
    <property type="molecule type" value="Genomic_DNA"/>
</dbReference>
<keyword evidence="5" id="KW-0862">Zinc</keyword>
<accession>A0A1G1L008</accession>
<comment type="pathway">
    <text evidence="5">Purine metabolism; AMP biosynthesis via salvage pathway; AMP from ADP: step 1/1.</text>
</comment>
<reference evidence="9 10" key="1">
    <citation type="journal article" date="2016" name="Nat. Commun.">
        <title>Thousands of microbial genomes shed light on interconnected biogeochemical processes in an aquifer system.</title>
        <authorList>
            <person name="Anantharaman K."/>
            <person name="Brown C.T."/>
            <person name="Hug L.A."/>
            <person name="Sharon I."/>
            <person name="Castelle C.J."/>
            <person name="Probst A.J."/>
            <person name="Thomas B.C."/>
            <person name="Singh A."/>
            <person name="Wilkins M.J."/>
            <person name="Karaoz U."/>
            <person name="Brodie E.L."/>
            <person name="Williams K.H."/>
            <person name="Hubbard S.S."/>
            <person name="Banfield J.F."/>
        </authorList>
    </citation>
    <scope>NUCLEOTIDE SEQUENCE [LARGE SCALE GENOMIC DNA]</scope>
</reference>
<organism evidence="9 10">
    <name type="scientific">Candidatus Danuiimicrobium aquiferis</name>
    <dbReference type="NCBI Taxonomy" id="1801832"/>
    <lineage>
        <taxon>Bacteria</taxon>
        <taxon>Pseudomonadati</taxon>
        <taxon>Candidatus Omnitrophota</taxon>
        <taxon>Candidatus Danuiimicrobium</taxon>
    </lineage>
</organism>
<feature type="binding site" evidence="5">
    <location>
        <position position="33"/>
    </location>
    <ligand>
        <name>AMP</name>
        <dbReference type="ChEBI" id="CHEBI:456215"/>
    </ligand>
</feature>
<feature type="binding site" evidence="5">
    <location>
        <position position="152"/>
    </location>
    <ligand>
        <name>Zn(2+)</name>
        <dbReference type="ChEBI" id="CHEBI:29105"/>
        <note>structural</note>
    </ligand>
</feature>
<dbReference type="GO" id="GO:0044209">
    <property type="term" value="P:AMP salvage"/>
    <property type="evidence" value="ECO:0007669"/>
    <property type="project" value="UniProtKB-UniRule"/>
</dbReference>
<dbReference type="PROSITE" id="PS00113">
    <property type="entry name" value="ADENYLATE_KINASE"/>
    <property type="match status" value="1"/>
</dbReference>
<dbReference type="NCBIfam" id="NF011100">
    <property type="entry name" value="PRK14527.1"/>
    <property type="match status" value="1"/>
</dbReference>
<evidence type="ECO:0000256" key="7">
    <source>
        <dbReference type="RuleBase" id="RU003331"/>
    </source>
</evidence>
<comment type="similarity">
    <text evidence="5 6">Belongs to the adenylate kinase family.</text>
</comment>
<dbReference type="NCBIfam" id="TIGR01351">
    <property type="entry name" value="adk"/>
    <property type="match status" value="1"/>
</dbReference>
<dbReference type="GO" id="GO:0005737">
    <property type="term" value="C:cytoplasm"/>
    <property type="evidence" value="ECO:0007669"/>
    <property type="project" value="UniProtKB-SubCell"/>
</dbReference>
<comment type="function">
    <text evidence="5">Catalyzes the reversible transfer of the terminal phosphate group between ATP and AMP. Plays an important role in cellular energy homeostasis and in adenine nucleotide metabolism.</text>
</comment>
<dbReference type="InterPro" id="IPR027417">
    <property type="entry name" value="P-loop_NTPase"/>
</dbReference>
<dbReference type="Pfam" id="PF00406">
    <property type="entry name" value="ADK"/>
    <property type="match status" value="1"/>
</dbReference>
<comment type="caution">
    <text evidence="5">Lacks conserved residue(s) required for the propagation of feature annotation.</text>
</comment>
<dbReference type="NCBIfam" id="NF001381">
    <property type="entry name" value="PRK00279.1-3"/>
    <property type="match status" value="1"/>
</dbReference>
<feature type="binding site" evidence="5">
    <location>
        <begin position="59"/>
        <end position="61"/>
    </location>
    <ligand>
        <name>AMP</name>
        <dbReference type="ChEBI" id="CHEBI:456215"/>
    </ligand>
</feature>
<feature type="binding site" evidence="5">
    <location>
        <position position="132"/>
    </location>
    <ligand>
        <name>Zn(2+)</name>
        <dbReference type="ChEBI" id="CHEBI:29105"/>
        <note>structural</note>
    </ligand>
</feature>
<gene>
    <name evidence="5" type="primary">adk</name>
    <name evidence="9" type="ORF">A3G33_09220</name>
</gene>
<feature type="binding site" evidence="5">
    <location>
        <position position="135"/>
    </location>
    <ligand>
        <name>Zn(2+)</name>
        <dbReference type="ChEBI" id="CHEBI:29105"/>
        <note>structural</note>
    </ligand>
</feature>
<dbReference type="SUPFAM" id="SSF52540">
    <property type="entry name" value="P-loop containing nucleoside triphosphate hydrolases"/>
    <property type="match status" value="1"/>
</dbReference>
<keyword evidence="1 5" id="KW-0808">Transferase</keyword>
<evidence type="ECO:0000256" key="3">
    <source>
        <dbReference type="ARBA" id="ARBA00022741"/>
    </source>
</evidence>